<evidence type="ECO:0000313" key="8">
    <source>
        <dbReference type="EMBL" id="MBP0482857.1"/>
    </source>
</evidence>
<dbReference type="SUPFAM" id="SSF48452">
    <property type="entry name" value="TPR-like"/>
    <property type="match status" value="1"/>
</dbReference>
<dbReference type="PANTHER" id="PTHR22726:SF1">
    <property type="entry name" value="METALLOENDOPEPTIDASE OMA1, MITOCHONDRIAL"/>
    <property type="match status" value="1"/>
</dbReference>
<organism evidence="8 9">
    <name type="scientific">Sagittula salina</name>
    <dbReference type="NCBI Taxonomy" id="2820268"/>
    <lineage>
        <taxon>Bacteria</taxon>
        <taxon>Pseudomonadati</taxon>
        <taxon>Pseudomonadota</taxon>
        <taxon>Alphaproteobacteria</taxon>
        <taxon>Rhodobacterales</taxon>
        <taxon>Roseobacteraceae</taxon>
        <taxon>Sagittula</taxon>
    </lineage>
</organism>
<dbReference type="Gene3D" id="3.30.2010.10">
    <property type="entry name" value="Metalloproteases ('zincins'), catalytic domain"/>
    <property type="match status" value="1"/>
</dbReference>
<evidence type="ECO:0000259" key="7">
    <source>
        <dbReference type="Pfam" id="PF01435"/>
    </source>
</evidence>
<keyword evidence="4 6" id="KW-0862">Zinc</keyword>
<feature type="domain" description="Peptidase M48" evidence="7">
    <location>
        <begin position="25"/>
        <end position="210"/>
    </location>
</feature>
<evidence type="ECO:0000256" key="5">
    <source>
        <dbReference type="ARBA" id="ARBA00023049"/>
    </source>
</evidence>
<dbReference type="InterPro" id="IPR001915">
    <property type="entry name" value="Peptidase_M48"/>
</dbReference>
<dbReference type="EMBL" id="JAGISH010000005">
    <property type="protein sequence ID" value="MBP0482857.1"/>
    <property type="molecule type" value="Genomic_DNA"/>
</dbReference>
<evidence type="ECO:0000256" key="6">
    <source>
        <dbReference type="RuleBase" id="RU003983"/>
    </source>
</evidence>
<dbReference type="Proteomes" id="UP000675940">
    <property type="component" value="Unassembled WGS sequence"/>
</dbReference>
<dbReference type="RefSeq" id="WP_209361014.1">
    <property type="nucleotide sequence ID" value="NZ_JAGISH010000005.1"/>
</dbReference>
<dbReference type="Gene3D" id="1.25.40.10">
    <property type="entry name" value="Tetratricopeptide repeat domain"/>
    <property type="match status" value="1"/>
</dbReference>
<evidence type="ECO:0000256" key="4">
    <source>
        <dbReference type="ARBA" id="ARBA00022833"/>
    </source>
</evidence>
<proteinExistence type="inferred from homology"/>
<name>A0A940MQ19_9RHOB</name>
<evidence type="ECO:0000256" key="2">
    <source>
        <dbReference type="ARBA" id="ARBA00022723"/>
    </source>
</evidence>
<keyword evidence="9" id="KW-1185">Reference proteome</keyword>
<dbReference type="InterPro" id="IPR051156">
    <property type="entry name" value="Mito/Outer_Membr_Metalloprot"/>
</dbReference>
<keyword evidence="3 6" id="KW-0378">Hydrolase</keyword>
<dbReference type="InterPro" id="IPR011990">
    <property type="entry name" value="TPR-like_helical_dom_sf"/>
</dbReference>
<keyword evidence="5 6" id="KW-0482">Metalloprotease</keyword>
<keyword evidence="2" id="KW-0479">Metal-binding</keyword>
<dbReference type="GO" id="GO:0004222">
    <property type="term" value="F:metalloendopeptidase activity"/>
    <property type="evidence" value="ECO:0007669"/>
    <property type="project" value="InterPro"/>
</dbReference>
<accession>A0A940MQ19</accession>
<comment type="caution">
    <text evidence="8">The sequence shown here is derived from an EMBL/GenBank/DDBJ whole genome shotgun (WGS) entry which is preliminary data.</text>
</comment>
<evidence type="ECO:0000256" key="1">
    <source>
        <dbReference type="ARBA" id="ARBA00022670"/>
    </source>
</evidence>
<evidence type="ECO:0000313" key="9">
    <source>
        <dbReference type="Proteomes" id="UP000675940"/>
    </source>
</evidence>
<dbReference type="GO" id="GO:0016020">
    <property type="term" value="C:membrane"/>
    <property type="evidence" value="ECO:0007669"/>
    <property type="project" value="TreeGrafter"/>
</dbReference>
<reference evidence="8" key="1">
    <citation type="submission" date="2021-03" db="EMBL/GenBank/DDBJ databases">
        <title>Sagittula salina sp. nov. strain M10.9X isolated from the marine waste.</title>
        <authorList>
            <person name="Satari L."/>
            <person name="Molina-Menor E."/>
            <person name="Vidal-Verdu A."/>
            <person name="Pascual J."/>
            <person name="Pereto J."/>
            <person name="Porcar M."/>
        </authorList>
    </citation>
    <scope>NUCLEOTIDE SEQUENCE</scope>
    <source>
        <strain evidence="8">M10.9X</strain>
    </source>
</reference>
<dbReference type="EC" id="3.4.24.-" evidence="8"/>
<dbReference type="Pfam" id="PF14559">
    <property type="entry name" value="TPR_19"/>
    <property type="match status" value="1"/>
</dbReference>
<sequence length="428" mass="45437">MAFLLAASPASAATFLRDADMEYALKQLAAPVLNAAGLSAAQVDIVVLDDSSMNAFVTDTRHIFIHSGLLLKLQSAEALQAVMAHEAAHIANGHITRRVTNFRSARNAAGLGMLLAVAAGVSGADPGVAVGIAAGSQASAARRFFTHTRSEESSADISAVRYMARAGIDPQGAVDAISIFTGQLNLDESRLDPYAITHPLSRERMRALQGLVAGAKPGQPNAVANYWFARAQGKLSAFKRAPNWTLRRAGKDPYKDVGLMRQAVAWHRQSNLQKALAAIDGAIAMRPQDPFILELKGQILLESRQFKAAVQVYQAAANAAPREPLILGGLGRARLAAGDAKGALSALEAARGRDFSDPRLLRDLGVAYAKQGQNGMASLATAERYALTGRLEDAELHATRAAGLLPRGSAPWQRAMDVIDAAKQAKRR</sequence>
<protein>
    <submittedName>
        <fullName evidence="8">M48 family metalloprotease</fullName>
        <ecNumber evidence="8">3.4.24.-</ecNumber>
    </submittedName>
</protein>
<evidence type="ECO:0000256" key="3">
    <source>
        <dbReference type="ARBA" id="ARBA00022801"/>
    </source>
</evidence>
<dbReference type="Pfam" id="PF01435">
    <property type="entry name" value="Peptidase_M48"/>
    <property type="match status" value="1"/>
</dbReference>
<dbReference type="CDD" id="cd07324">
    <property type="entry name" value="M48C_Oma1-like"/>
    <property type="match status" value="1"/>
</dbReference>
<comment type="cofactor">
    <cofactor evidence="6">
        <name>Zn(2+)</name>
        <dbReference type="ChEBI" id="CHEBI:29105"/>
    </cofactor>
    <text evidence="6">Binds 1 zinc ion per subunit.</text>
</comment>
<comment type="similarity">
    <text evidence="6">Belongs to the peptidase M48 family.</text>
</comment>
<keyword evidence="1 6" id="KW-0645">Protease</keyword>
<dbReference type="GO" id="GO:0051603">
    <property type="term" value="P:proteolysis involved in protein catabolic process"/>
    <property type="evidence" value="ECO:0007669"/>
    <property type="project" value="TreeGrafter"/>
</dbReference>
<dbReference type="PANTHER" id="PTHR22726">
    <property type="entry name" value="METALLOENDOPEPTIDASE OMA1"/>
    <property type="match status" value="1"/>
</dbReference>
<dbReference type="AlphaFoldDB" id="A0A940MQ19"/>
<dbReference type="GO" id="GO:0046872">
    <property type="term" value="F:metal ion binding"/>
    <property type="evidence" value="ECO:0007669"/>
    <property type="project" value="UniProtKB-KW"/>
</dbReference>
<gene>
    <name evidence="8" type="ORF">J5474_10185</name>
</gene>